<comment type="caution">
    <text evidence="1">The sequence shown here is derived from an EMBL/GenBank/DDBJ whole genome shotgun (WGS) entry which is preliminary data.</text>
</comment>
<organism evidence="1 3">
    <name type="scientific">Rotaria socialis</name>
    <dbReference type="NCBI Taxonomy" id="392032"/>
    <lineage>
        <taxon>Eukaryota</taxon>
        <taxon>Metazoa</taxon>
        <taxon>Spiralia</taxon>
        <taxon>Gnathifera</taxon>
        <taxon>Rotifera</taxon>
        <taxon>Eurotatoria</taxon>
        <taxon>Bdelloidea</taxon>
        <taxon>Philodinida</taxon>
        <taxon>Philodinidae</taxon>
        <taxon>Rotaria</taxon>
    </lineage>
</organism>
<protein>
    <submittedName>
        <fullName evidence="1">Uncharacterized protein</fullName>
    </submittedName>
</protein>
<sequence>MSNVKLQTIIEPQLNIHLFTLIHNAFDRVILCFQAFMNNSSITSSFVLNIALTGEQKYEYEVKAASDSILGSNQINDIENQSELIETLDNKCILRLKSTLSI</sequence>
<reference evidence="1" key="1">
    <citation type="submission" date="2021-02" db="EMBL/GenBank/DDBJ databases">
        <authorList>
            <person name="Nowell W R."/>
        </authorList>
    </citation>
    <scope>NUCLEOTIDE SEQUENCE</scope>
</reference>
<accession>A0A818JIW6</accession>
<evidence type="ECO:0000313" key="3">
    <source>
        <dbReference type="Proteomes" id="UP000663865"/>
    </source>
</evidence>
<gene>
    <name evidence="1" type="ORF">KIK155_LOCUS18027</name>
    <name evidence="2" type="ORF">TOA249_LOCUS23105</name>
</gene>
<proteinExistence type="predicted"/>
<dbReference type="Proteomes" id="UP000663838">
    <property type="component" value="Unassembled WGS sequence"/>
</dbReference>
<name>A0A818JIW6_9BILA</name>
<dbReference type="EMBL" id="CAJOBS010002177">
    <property type="protein sequence ID" value="CAF4796938.1"/>
    <property type="molecule type" value="Genomic_DNA"/>
</dbReference>
<evidence type="ECO:0000313" key="2">
    <source>
        <dbReference type="EMBL" id="CAF4796938.1"/>
    </source>
</evidence>
<dbReference type="EMBL" id="CAJNYV010003194">
    <property type="protein sequence ID" value="CAF3542724.1"/>
    <property type="molecule type" value="Genomic_DNA"/>
</dbReference>
<evidence type="ECO:0000313" key="1">
    <source>
        <dbReference type="EMBL" id="CAF3542724.1"/>
    </source>
</evidence>
<dbReference type="AlphaFoldDB" id="A0A818JIW6"/>
<dbReference type="Proteomes" id="UP000663865">
    <property type="component" value="Unassembled WGS sequence"/>
</dbReference>